<proteinExistence type="predicted"/>
<dbReference type="GO" id="GO:0016787">
    <property type="term" value="F:hydrolase activity"/>
    <property type="evidence" value="ECO:0007669"/>
    <property type="project" value="UniProtKB-KW"/>
</dbReference>
<evidence type="ECO:0000313" key="3">
    <source>
        <dbReference type="EMBL" id="OPB49309.1"/>
    </source>
</evidence>
<dbReference type="EMBL" id="MAHS01000009">
    <property type="protein sequence ID" value="OPB49309.1"/>
    <property type="molecule type" value="Genomic_DNA"/>
</dbReference>
<dbReference type="Gene3D" id="3.40.710.10">
    <property type="entry name" value="DD-peptidase/beta-lactamase superfamily"/>
    <property type="match status" value="1"/>
</dbReference>
<keyword evidence="3" id="KW-0378">Hydrolase</keyword>
<reference evidence="3" key="2">
    <citation type="submission" date="2016-06" db="EMBL/GenBank/DDBJ databases">
        <authorList>
            <person name="Nicholson A.C."/>
        </authorList>
    </citation>
    <scope>NUCLEOTIDE SEQUENCE [LARGE SCALE GENOMIC DNA]</scope>
    <source>
        <strain evidence="3">E6809</strain>
    </source>
</reference>
<dbReference type="EMBL" id="CP014339">
    <property type="protein sequence ID" value="AQX50746.1"/>
    <property type="molecule type" value="Genomic_DNA"/>
</dbReference>
<reference evidence="2 4" key="1">
    <citation type="submission" date="2016-02" db="EMBL/GenBank/DDBJ databases">
        <authorList>
            <person name="Nicholson A.C."/>
            <person name="Humrighouse B.W."/>
            <person name="Loparev V."/>
            <person name="Emery B."/>
            <person name="Graziano J."/>
            <person name="McQuiston J.R."/>
        </authorList>
    </citation>
    <scope>NUCLEOTIDE SEQUENCE [LARGE SCALE GENOMIC DNA]</scope>
    <source>
        <strain evidence="2 4">E6809</strain>
    </source>
</reference>
<evidence type="ECO:0000313" key="2">
    <source>
        <dbReference type="EMBL" id="AQX50746.1"/>
    </source>
</evidence>
<dbReference type="RefSeq" id="WP_049037684.1">
    <property type="nucleotide sequence ID" value="NZ_CP014339.1"/>
</dbReference>
<organism evidence="3">
    <name type="scientific">Elizabethkingia anophelis</name>
    <dbReference type="NCBI Taxonomy" id="1117645"/>
    <lineage>
        <taxon>Bacteria</taxon>
        <taxon>Pseudomonadati</taxon>
        <taxon>Bacteroidota</taxon>
        <taxon>Flavobacteriia</taxon>
        <taxon>Flavobacteriales</taxon>
        <taxon>Weeksellaceae</taxon>
        <taxon>Elizabethkingia</taxon>
    </lineage>
</organism>
<dbReference type="Pfam" id="PF00144">
    <property type="entry name" value="Beta-lactamase"/>
    <property type="match status" value="1"/>
</dbReference>
<gene>
    <name evidence="2" type="ORF">AYC66_08680</name>
    <name evidence="3" type="ORF">BAY09_00815</name>
</gene>
<sequence>MSNIKHTAAGLLIFAMNIIYPQIQNVNKVIDTSIKKDNFNGAVLLAKNGKTELLIYTGLANRHYNIGFSDTTKFHIFSLTKTFTAILIILSNTKDIKYLNKMREKLISAYYGQ</sequence>
<dbReference type="InterPro" id="IPR012338">
    <property type="entry name" value="Beta-lactam/transpept-like"/>
</dbReference>
<accession>A0A1T3HH78</accession>
<protein>
    <submittedName>
        <fullName evidence="3">Serine hydrolase</fullName>
    </submittedName>
</protein>
<name>A0A1T3HH78_9FLAO</name>
<dbReference type="SUPFAM" id="SSF56601">
    <property type="entry name" value="beta-lactamase/transpeptidase-like"/>
    <property type="match status" value="1"/>
</dbReference>
<dbReference type="Proteomes" id="UP000189738">
    <property type="component" value="Chromosome"/>
</dbReference>
<evidence type="ECO:0000259" key="1">
    <source>
        <dbReference type="Pfam" id="PF00144"/>
    </source>
</evidence>
<dbReference type="AlphaFoldDB" id="A0A1T3HH78"/>
<feature type="domain" description="Beta-lactamase-related" evidence="1">
    <location>
        <begin position="29"/>
        <end position="88"/>
    </location>
</feature>
<evidence type="ECO:0000313" key="4">
    <source>
        <dbReference type="Proteomes" id="UP000189738"/>
    </source>
</evidence>
<dbReference type="InterPro" id="IPR001466">
    <property type="entry name" value="Beta-lactam-related"/>
</dbReference>